<feature type="transmembrane region" description="Helical" evidence="1">
    <location>
        <begin position="47"/>
        <end position="68"/>
    </location>
</feature>
<protein>
    <submittedName>
        <fullName evidence="2">Uncharacterized protein</fullName>
    </submittedName>
</protein>
<keyword evidence="1" id="KW-0472">Membrane</keyword>
<accession>A0ABW3U224</accession>
<dbReference type="Proteomes" id="UP001597231">
    <property type="component" value="Unassembled WGS sequence"/>
</dbReference>
<name>A0ABW3U224_9BACL</name>
<dbReference type="RefSeq" id="WP_381482417.1">
    <property type="nucleotide sequence ID" value="NZ_JBHTLT010000129.1"/>
</dbReference>
<keyword evidence="3" id="KW-1185">Reference proteome</keyword>
<organism evidence="2 3">
    <name type="scientific">Sporosarcina contaminans</name>
    <dbReference type="NCBI Taxonomy" id="633403"/>
    <lineage>
        <taxon>Bacteria</taxon>
        <taxon>Bacillati</taxon>
        <taxon>Bacillota</taxon>
        <taxon>Bacilli</taxon>
        <taxon>Bacillales</taxon>
        <taxon>Caryophanaceae</taxon>
        <taxon>Sporosarcina</taxon>
    </lineage>
</organism>
<sequence>MKRFLVFIVAFAFLHTAIQIASGWVLTAFYTPDLYSSAEVVRNEVTFGSVTHLPFIFLMTSASIAYLISQKVGRRTVVNS</sequence>
<keyword evidence="1" id="KW-1133">Transmembrane helix</keyword>
<evidence type="ECO:0000313" key="2">
    <source>
        <dbReference type="EMBL" id="MFD1206782.1"/>
    </source>
</evidence>
<dbReference type="EMBL" id="JBHTLT010000129">
    <property type="protein sequence ID" value="MFD1206782.1"/>
    <property type="molecule type" value="Genomic_DNA"/>
</dbReference>
<proteinExistence type="predicted"/>
<gene>
    <name evidence="2" type="ORF">ACFQ38_16930</name>
</gene>
<reference evidence="3" key="1">
    <citation type="journal article" date="2019" name="Int. J. Syst. Evol. Microbiol.">
        <title>The Global Catalogue of Microorganisms (GCM) 10K type strain sequencing project: providing services to taxonomists for standard genome sequencing and annotation.</title>
        <authorList>
            <consortium name="The Broad Institute Genomics Platform"/>
            <consortium name="The Broad Institute Genome Sequencing Center for Infectious Disease"/>
            <person name="Wu L."/>
            <person name="Ma J."/>
        </authorList>
    </citation>
    <scope>NUCLEOTIDE SEQUENCE [LARGE SCALE GENOMIC DNA]</scope>
    <source>
        <strain evidence="3">CCUG 53915</strain>
    </source>
</reference>
<keyword evidence="1" id="KW-0812">Transmembrane</keyword>
<evidence type="ECO:0000256" key="1">
    <source>
        <dbReference type="SAM" id="Phobius"/>
    </source>
</evidence>
<evidence type="ECO:0000313" key="3">
    <source>
        <dbReference type="Proteomes" id="UP001597231"/>
    </source>
</evidence>
<comment type="caution">
    <text evidence="2">The sequence shown here is derived from an EMBL/GenBank/DDBJ whole genome shotgun (WGS) entry which is preliminary data.</text>
</comment>